<comment type="similarity">
    <text evidence="1 7">Belongs to the carbamate kinase family.</text>
</comment>
<dbReference type="GO" id="GO:0005829">
    <property type="term" value="C:cytosol"/>
    <property type="evidence" value="ECO:0007669"/>
    <property type="project" value="TreeGrafter"/>
</dbReference>
<dbReference type="FunFam" id="3.40.1160.10:FF:000007">
    <property type="entry name" value="Carbamate kinase"/>
    <property type="match status" value="1"/>
</dbReference>
<evidence type="ECO:0000256" key="4">
    <source>
        <dbReference type="ARBA" id="ARBA00022777"/>
    </source>
</evidence>
<evidence type="ECO:0000256" key="1">
    <source>
        <dbReference type="ARBA" id="ARBA00011066"/>
    </source>
</evidence>
<dbReference type="PRINTS" id="PR01469">
    <property type="entry name" value="CARBMTKINASE"/>
</dbReference>
<keyword evidence="3 7" id="KW-0808">Transferase</keyword>
<dbReference type="InterPro" id="IPR001048">
    <property type="entry name" value="Asp/Glu/Uridylate_kinase"/>
</dbReference>
<feature type="domain" description="Aspartate/glutamate/uridylate kinase" evidence="8">
    <location>
        <begin position="1"/>
        <end position="281"/>
    </location>
</feature>
<comment type="catalytic activity">
    <reaction evidence="5">
        <text>hydrogencarbonate + NH4(+) + ATP = carbamoyl phosphate + ADP + H2O + H(+)</text>
        <dbReference type="Rhea" id="RHEA:10152"/>
        <dbReference type="ChEBI" id="CHEBI:15377"/>
        <dbReference type="ChEBI" id="CHEBI:15378"/>
        <dbReference type="ChEBI" id="CHEBI:17544"/>
        <dbReference type="ChEBI" id="CHEBI:28938"/>
        <dbReference type="ChEBI" id="CHEBI:30616"/>
        <dbReference type="ChEBI" id="CHEBI:58228"/>
        <dbReference type="ChEBI" id="CHEBI:456216"/>
        <dbReference type="EC" id="2.7.2.2"/>
    </reaction>
</comment>
<evidence type="ECO:0000259" key="8">
    <source>
        <dbReference type="Pfam" id="PF00696"/>
    </source>
</evidence>
<dbReference type="Pfam" id="PF00696">
    <property type="entry name" value="AA_kinase"/>
    <property type="match status" value="1"/>
</dbReference>
<dbReference type="GO" id="GO:0019546">
    <property type="term" value="P:L-arginine deiminase pathway"/>
    <property type="evidence" value="ECO:0007669"/>
    <property type="project" value="TreeGrafter"/>
</dbReference>
<sequence length="310" mass="32722">MRLVVALGGNALAKRGELISAENQRRNIRVAAAALADIARDHELVVTHGNGPQVGLLALQNKAYTGVPAYPLDVLGAQTQGMIGYLIELELRNTLGPIKQLTSLLTLVEVDADDPAFLNPEKFVGPTYSQEEADELIAQFGWQFRADGMTQRRVVPSPKPVHVVQLEAIRDLVQDNHVVIACGGGGVPVVKDADGHYQGAEVVIDKDGSSGLMAAEVGADLFVIATDAAAVMLDWGTEDERAINKVTPEQLKSFSFAAGSMGPKVSAACDFVTRTGKPAAIGRLEDLAGMVAGTHGTIVVPELPGGMTIR</sequence>
<dbReference type="GO" id="GO:0008804">
    <property type="term" value="F:carbamate kinase activity"/>
    <property type="evidence" value="ECO:0007669"/>
    <property type="project" value="UniProtKB-UniRule"/>
</dbReference>
<dbReference type="CDD" id="cd04235">
    <property type="entry name" value="AAK_CK"/>
    <property type="match status" value="1"/>
</dbReference>
<dbReference type="SUPFAM" id="SSF53633">
    <property type="entry name" value="Carbamate kinase-like"/>
    <property type="match status" value="1"/>
</dbReference>
<evidence type="ECO:0000256" key="2">
    <source>
        <dbReference type="ARBA" id="ARBA00013070"/>
    </source>
</evidence>
<evidence type="ECO:0000256" key="3">
    <source>
        <dbReference type="ARBA" id="ARBA00022679"/>
    </source>
</evidence>
<gene>
    <name evidence="9" type="primary">arcC</name>
    <name evidence="9" type="ORF">V5R04_03925</name>
</gene>
<dbReference type="AlphaFoldDB" id="A0AAU7DYM1"/>
<evidence type="ECO:0000256" key="7">
    <source>
        <dbReference type="PIRNR" id="PIRNR000723"/>
    </source>
</evidence>
<name>A0AAU7DYM1_9MICO</name>
<evidence type="ECO:0000256" key="6">
    <source>
        <dbReference type="NCBIfam" id="TIGR00746"/>
    </source>
</evidence>
<dbReference type="InterPro" id="IPR036393">
    <property type="entry name" value="AceGlu_kinase-like_sf"/>
</dbReference>
<evidence type="ECO:0000256" key="5">
    <source>
        <dbReference type="ARBA" id="ARBA00048467"/>
    </source>
</evidence>
<dbReference type="PIRSF" id="PIRSF000723">
    <property type="entry name" value="Carbamate_kin"/>
    <property type="match status" value="1"/>
</dbReference>
<dbReference type="EMBL" id="CP146203">
    <property type="protein sequence ID" value="XBH22380.1"/>
    <property type="molecule type" value="Genomic_DNA"/>
</dbReference>
<dbReference type="InterPro" id="IPR003964">
    <property type="entry name" value="Carb_kinase"/>
</dbReference>
<protein>
    <recommendedName>
        <fullName evidence="2 6">Carbamate kinase</fullName>
    </recommendedName>
</protein>
<dbReference type="Gene3D" id="3.40.1160.10">
    <property type="entry name" value="Acetylglutamate kinase-like"/>
    <property type="match status" value="1"/>
</dbReference>
<evidence type="ECO:0000313" key="9">
    <source>
        <dbReference type="EMBL" id="XBH22380.1"/>
    </source>
</evidence>
<proteinExistence type="inferred from homology"/>
<dbReference type="PANTHER" id="PTHR30409:SF1">
    <property type="entry name" value="CARBAMATE KINASE-RELATED"/>
    <property type="match status" value="1"/>
</dbReference>
<dbReference type="NCBIfam" id="NF009008">
    <property type="entry name" value="PRK12354.1"/>
    <property type="match status" value="1"/>
</dbReference>
<dbReference type="PANTHER" id="PTHR30409">
    <property type="entry name" value="CARBAMATE KINASE"/>
    <property type="match status" value="1"/>
</dbReference>
<dbReference type="NCBIfam" id="TIGR00746">
    <property type="entry name" value="arcC"/>
    <property type="match status" value="1"/>
</dbReference>
<organism evidence="9">
    <name type="scientific">Jonesiaceae bacterium BS-20</name>
    <dbReference type="NCBI Taxonomy" id="3120821"/>
    <lineage>
        <taxon>Bacteria</taxon>
        <taxon>Bacillati</taxon>
        <taxon>Actinomycetota</taxon>
        <taxon>Actinomycetes</taxon>
        <taxon>Micrococcales</taxon>
        <taxon>Jonesiaceae</taxon>
    </lineage>
</organism>
<reference evidence="9" key="1">
    <citation type="submission" date="2024-02" db="EMBL/GenBank/DDBJ databases">
        <title>Tomenella chthoni gen. nov. sp. nov., a member of the family Jonesiaceae isolated from bat guano.</title>
        <authorList>
            <person name="Miller S.L."/>
            <person name="King J."/>
            <person name="Sankaranarayanan K."/>
            <person name="Lawson P.A."/>
        </authorList>
    </citation>
    <scope>NUCLEOTIDE SEQUENCE</scope>
    <source>
        <strain evidence="9">BS-20</strain>
    </source>
</reference>
<accession>A0AAU7DYM1</accession>
<keyword evidence="4 7" id="KW-0418">Kinase</keyword>